<dbReference type="eggNOG" id="arCOG06619">
    <property type="taxonomic scope" value="Archaea"/>
</dbReference>
<evidence type="ECO:0008006" key="3">
    <source>
        <dbReference type="Google" id="ProtNLM"/>
    </source>
</evidence>
<accession>A4FYU9</accession>
<evidence type="ECO:0000313" key="1">
    <source>
        <dbReference type="EMBL" id="ABO35383.1"/>
    </source>
</evidence>
<dbReference type="KEGG" id="mmq:MmarC5_1081"/>
<gene>
    <name evidence="1" type="ordered locus">MmarC5_1081</name>
</gene>
<organism evidence="1 2">
    <name type="scientific">Methanococcus maripaludis (strain C5 / ATCC BAA-1333)</name>
    <dbReference type="NCBI Taxonomy" id="402880"/>
    <lineage>
        <taxon>Archaea</taxon>
        <taxon>Methanobacteriati</taxon>
        <taxon>Methanobacteriota</taxon>
        <taxon>Methanomada group</taxon>
        <taxon>Methanococci</taxon>
        <taxon>Methanococcales</taxon>
        <taxon>Methanococcaceae</taxon>
        <taxon>Methanococcus</taxon>
    </lineage>
</organism>
<dbReference type="RefSeq" id="WP_011868836.1">
    <property type="nucleotide sequence ID" value="NC_009135.1"/>
</dbReference>
<proteinExistence type="predicted"/>
<sequence length="241" mass="27340">MVGIMKRILIIFLVLTIIGVAIGIMRPFDSLLIEDDLFIANDFETNPKMAEFKPYPEESPHLTQDQNHAIEIAKSNITVSGYLAEGYGLAPGTMLLKEDFEEYGENCKGVILSKNDTLIYVLVNVNENKVQSIKNYTTFEIKSKTLVIEHEDGYSEIKATGFTEEDVKTVKEILSNDQKTAQIINDRDYNITIQDMVYLSNKNFQNATYAMVVLDIEDGSRYVVMVDITERKVFKMGKPLN</sequence>
<dbReference type="OrthoDB" id="60391at2157"/>
<protein>
    <recommendedName>
        <fullName evidence="3">PepSY domain-containing protein</fullName>
    </recommendedName>
</protein>
<dbReference type="HOGENOM" id="CLU_1145246_0_0_2"/>
<name>A4FYU9_METM5</name>
<dbReference type="EMBL" id="CP000609">
    <property type="protein sequence ID" value="ABO35383.1"/>
    <property type="molecule type" value="Genomic_DNA"/>
</dbReference>
<reference evidence="1 2" key="1">
    <citation type="submission" date="2007-03" db="EMBL/GenBank/DDBJ databases">
        <title>Complete sequence of chromosome of Methanococcus maripaludis C5.</title>
        <authorList>
            <consortium name="US DOE Joint Genome Institute"/>
            <person name="Copeland A."/>
            <person name="Lucas S."/>
            <person name="Lapidus A."/>
            <person name="Barry K."/>
            <person name="Glavina del Rio T."/>
            <person name="Dalin E."/>
            <person name="Tice H."/>
            <person name="Pitluck S."/>
            <person name="Chertkov O."/>
            <person name="Brettin T."/>
            <person name="Bruce D."/>
            <person name="Han C."/>
            <person name="Detter J.C."/>
            <person name="Schmutz J."/>
            <person name="Larimer F."/>
            <person name="Land M."/>
            <person name="Hauser L."/>
            <person name="Kyrpides N."/>
            <person name="Mikhailova N."/>
            <person name="Sieprawska-Lupa M."/>
            <person name="Whitman W.B."/>
            <person name="Richardson P."/>
        </authorList>
    </citation>
    <scope>NUCLEOTIDE SEQUENCE [LARGE SCALE GENOMIC DNA]</scope>
    <source>
        <strain evidence="2">C5 / ATCC BAA-1333</strain>
    </source>
</reference>
<dbReference type="Proteomes" id="UP000000253">
    <property type="component" value="Chromosome"/>
</dbReference>
<evidence type="ECO:0000313" key="2">
    <source>
        <dbReference type="Proteomes" id="UP000000253"/>
    </source>
</evidence>
<dbReference type="AlphaFoldDB" id="A4FYU9"/>
<dbReference type="GeneID" id="4929234"/>